<reference evidence="2 3" key="1">
    <citation type="journal article" date="2019" name="Gigascience">
        <title>Whole-genome sequence of the oriental lung fluke Paragonimus westermani.</title>
        <authorList>
            <person name="Oey H."/>
            <person name="Zakrzewski M."/>
            <person name="Narain K."/>
            <person name="Devi K.R."/>
            <person name="Agatsuma T."/>
            <person name="Nawaratna S."/>
            <person name="Gobert G.N."/>
            <person name="Jones M.K."/>
            <person name="Ragan M.A."/>
            <person name="McManus D.P."/>
            <person name="Krause L."/>
        </authorList>
    </citation>
    <scope>NUCLEOTIDE SEQUENCE [LARGE SCALE GENOMIC DNA]</scope>
    <source>
        <strain evidence="2 3">IND2009</strain>
    </source>
</reference>
<sequence length="458" mass="52883">MLANNTIVCSNYLFGMELMFHFSNGSRLEHLAMLIGGMVAVFRIPAVLFGIVSCWIMLALFTCKIGLAQHLHLWVALSSGTDLVFISTFSVFPENSYIGSTWWRISHFPGQFRNYALCRYLNGLNDFALSVRIIFIYFLVLDFVTYNPTSNFPARTSKVWLFALTSVVLAVITSSSTPMIYGLWQHDGVFLCAPDPFWHSGQHKFYWMHHLCLVDGLVPCLCISVLCWILHRQMKWNNQFLLYLKQTPNSDSIPGLIKIGRELELQDFERNASVVFAHAQINCFCRLGSCSFKCVWYALYGMLTYGSNSQSLGICWRSTMIIKASIWEFWVCVEVILVSFSILWWMCRLPGMQEKTNVRKDRRNCSARCHCVKERISARYYIEKAMKQNRGAQGQVRQRYLVLEHLRELKKSLYETHEKDLKSFSLISKSSKTTTIDSLKTFEREVRRRSTVSAVSFG</sequence>
<organism evidence="2 3">
    <name type="scientific">Paragonimus westermani</name>
    <dbReference type="NCBI Taxonomy" id="34504"/>
    <lineage>
        <taxon>Eukaryota</taxon>
        <taxon>Metazoa</taxon>
        <taxon>Spiralia</taxon>
        <taxon>Lophotrochozoa</taxon>
        <taxon>Platyhelminthes</taxon>
        <taxon>Trematoda</taxon>
        <taxon>Digenea</taxon>
        <taxon>Plagiorchiida</taxon>
        <taxon>Troglotremata</taxon>
        <taxon>Troglotrematidae</taxon>
        <taxon>Paragonimus</taxon>
    </lineage>
</organism>
<feature type="transmembrane region" description="Helical" evidence="1">
    <location>
        <begin position="159"/>
        <end position="181"/>
    </location>
</feature>
<keyword evidence="1" id="KW-0812">Transmembrane</keyword>
<dbReference type="EMBL" id="QNGE01006550">
    <property type="protein sequence ID" value="KAA3671389.1"/>
    <property type="molecule type" value="Genomic_DNA"/>
</dbReference>
<protein>
    <recommendedName>
        <fullName evidence="4">G-protein coupled receptors family 1 profile domain-containing protein</fullName>
    </recommendedName>
</protein>
<proteinExistence type="predicted"/>
<dbReference type="AlphaFoldDB" id="A0A5J4N866"/>
<dbReference type="Proteomes" id="UP000324629">
    <property type="component" value="Unassembled WGS sequence"/>
</dbReference>
<feature type="transmembrane region" description="Helical" evidence="1">
    <location>
        <begin position="31"/>
        <end position="61"/>
    </location>
</feature>
<keyword evidence="1" id="KW-1133">Transmembrane helix</keyword>
<name>A0A5J4N866_9TREM</name>
<feature type="transmembrane region" description="Helical" evidence="1">
    <location>
        <begin position="127"/>
        <end position="147"/>
    </location>
</feature>
<feature type="transmembrane region" description="Helical" evidence="1">
    <location>
        <begin position="207"/>
        <end position="230"/>
    </location>
</feature>
<gene>
    <name evidence="2" type="ORF">DEA37_0003997</name>
</gene>
<keyword evidence="1" id="KW-0472">Membrane</keyword>
<evidence type="ECO:0008006" key="4">
    <source>
        <dbReference type="Google" id="ProtNLM"/>
    </source>
</evidence>
<evidence type="ECO:0000313" key="2">
    <source>
        <dbReference type="EMBL" id="KAA3671389.1"/>
    </source>
</evidence>
<evidence type="ECO:0000256" key="1">
    <source>
        <dbReference type="SAM" id="Phobius"/>
    </source>
</evidence>
<accession>A0A5J4N866</accession>
<evidence type="ECO:0000313" key="3">
    <source>
        <dbReference type="Proteomes" id="UP000324629"/>
    </source>
</evidence>
<feature type="transmembrane region" description="Helical" evidence="1">
    <location>
        <begin position="73"/>
        <end position="92"/>
    </location>
</feature>
<comment type="caution">
    <text evidence="2">The sequence shown here is derived from an EMBL/GenBank/DDBJ whole genome shotgun (WGS) entry which is preliminary data.</text>
</comment>
<keyword evidence="3" id="KW-1185">Reference proteome</keyword>
<feature type="transmembrane region" description="Helical" evidence="1">
    <location>
        <begin position="326"/>
        <end position="346"/>
    </location>
</feature>